<dbReference type="SMART" id="SM00298">
    <property type="entry name" value="CHROMO"/>
    <property type="match status" value="1"/>
</dbReference>
<dbReference type="GO" id="GO:0006310">
    <property type="term" value="P:DNA recombination"/>
    <property type="evidence" value="ECO:0007669"/>
    <property type="project" value="UniProtKB-KW"/>
</dbReference>
<dbReference type="EC" id="3.1.26.4" evidence="3"/>
<keyword evidence="12" id="KW-0460">Magnesium</keyword>
<dbReference type="InterPro" id="IPR043502">
    <property type="entry name" value="DNA/RNA_pol_sf"/>
</dbReference>
<evidence type="ECO:0000256" key="8">
    <source>
        <dbReference type="ARBA" id="ARBA00022723"/>
    </source>
</evidence>
<keyword evidence="14" id="KW-0695">RNA-directed DNA polymerase</keyword>
<dbReference type="InterPro" id="IPR012337">
    <property type="entry name" value="RNaseH-like_sf"/>
</dbReference>
<evidence type="ECO:0000313" key="25">
    <source>
        <dbReference type="Proteomes" id="UP001529510"/>
    </source>
</evidence>
<dbReference type="Gene3D" id="3.30.420.10">
    <property type="entry name" value="Ribonuclease H-like superfamily/Ribonuclease H"/>
    <property type="match status" value="1"/>
</dbReference>
<proteinExistence type="inferred from homology"/>
<evidence type="ECO:0000256" key="14">
    <source>
        <dbReference type="ARBA" id="ARBA00022918"/>
    </source>
</evidence>
<keyword evidence="10" id="KW-0255">Endonuclease</keyword>
<accession>A0ABD0RH59</accession>
<organism evidence="24 25">
    <name type="scientific">Cirrhinus mrigala</name>
    <name type="common">Mrigala</name>
    <dbReference type="NCBI Taxonomy" id="683832"/>
    <lineage>
        <taxon>Eukaryota</taxon>
        <taxon>Metazoa</taxon>
        <taxon>Chordata</taxon>
        <taxon>Craniata</taxon>
        <taxon>Vertebrata</taxon>
        <taxon>Euteleostomi</taxon>
        <taxon>Actinopterygii</taxon>
        <taxon>Neopterygii</taxon>
        <taxon>Teleostei</taxon>
        <taxon>Ostariophysi</taxon>
        <taxon>Cypriniformes</taxon>
        <taxon>Cyprinidae</taxon>
        <taxon>Labeoninae</taxon>
        <taxon>Labeonini</taxon>
        <taxon>Cirrhinus</taxon>
    </lineage>
</organism>
<dbReference type="Gene3D" id="2.40.70.10">
    <property type="entry name" value="Acid Proteases"/>
    <property type="match status" value="1"/>
</dbReference>
<evidence type="ECO:0000256" key="16">
    <source>
        <dbReference type="ARBA" id="ARBA00023125"/>
    </source>
</evidence>
<keyword evidence="17" id="KW-0233">DNA recombination</keyword>
<dbReference type="Pfam" id="PF03732">
    <property type="entry name" value="Retrotrans_gag"/>
    <property type="match status" value="1"/>
</dbReference>
<feature type="non-terminal residue" evidence="24">
    <location>
        <position position="1"/>
    </location>
</feature>
<dbReference type="PANTHER" id="PTHR37984:SF5">
    <property type="entry name" value="PROTEIN NYNRIN-LIKE"/>
    <property type="match status" value="1"/>
</dbReference>
<keyword evidence="16" id="KW-0238">DNA-binding</keyword>
<comment type="similarity">
    <text evidence="2">Belongs to the beta type-B retroviral polymerase family. HERV class-II K(HML-2) pol subfamily.</text>
</comment>
<dbReference type="CDD" id="cd01647">
    <property type="entry name" value="RT_LTR"/>
    <property type="match status" value="1"/>
</dbReference>
<dbReference type="GO" id="GO:0046872">
    <property type="term" value="F:metal ion binding"/>
    <property type="evidence" value="ECO:0007669"/>
    <property type="project" value="UniProtKB-KW"/>
</dbReference>
<keyword evidence="11" id="KW-0378">Hydrolase</keyword>
<evidence type="ECO:0000256" key="20">
    <source>
        <dbReference type="SAM" id="MobiDB-lite"/>
    </source>
</evidence>
<evidence type="ECO:0000256" key="3">
    <source>
        <dbReference type="ARBA" id="ARBA00012180"/>
    </source>
</evidence>
<evidence type="ECO:0000256" key="5">
    <source>
        <dbReference type="ARBA" id="ARBA00022679"/>
    </source>
</evidence>
<dbReference type="PANTHER" id="PTHR37984">
    <property type="entry name" value="PROTEIN CBG26694"/>
    <property type="match status" value="1"/>
</dbReference>
<protein>
    <recommendedName>
        <fullName evidence="19">Gypsy retrotransposon integrase-like protein 1</fullName>
        <ecNumber evidence="3">3.1.26.4</ecNumber>
    </recommendedName>
</protein>
<keyword evidence="15" id="KW-0239">DNA-directed DNA polymerase</keyword>
<feature type="compositionally biased region" description="Acidic residues" evidence="20">
    <location>
        <begin position="1287"/>
        <end position="1297"/>
    </location>
</feature>
<dbReference type="InterPro" id="IPR023780">
    <property type="entry name" value="Chromo_domain"/>
</dbReference>
<dbReference type="Pfam" id="PF17919">
    <property type="entry name" value="RT_RNaseH_2"/>
    <property type="match status" value="1"/>
</dbReference>
<dbReference type="InterPro" id="IPR000477">
    <property type="entry name" value="RT_dom"/>
</dbReference>
<dbReference type="InterPro" id="IPR043128">
    <property type="entry name" value="Rev_trsase/Diguanyl_cyclase"/>
</dbReference>
<dbReference type="SUPFAM" id="SSF53098">
    <property type="entry name" value="Ribonuclease H-like"/>
    <property type="match status" value="1"/>
</dbReference>
<dbReference type="InterPro" id="IPR041588">
    <property type="entry name" value="Integrase_H2C2"/>
</dbReference>
<evidence type="ECO:0000256" key="17">
    <source>
        <dbReference type="ARBA" id="ARBA00023172"/>
    </source>
</evidence>
<dbReference type="GO" id="GO:0005634">
    <property type="term" value="C:nucleus"/>
    <property type="evidence" value="ECO:0007669"/>
    <property type="project" value="UniProtKB-SubCell"/>
</dbReference>
<dbReference type="FunFam" id="1.10.340.70:FF:000001">
    <property type="entry name" value="Retrovirus-related Pol polyprotein from transposon gypsy-like Protein"/>
    <property type="match status" value="1"/>
</dbReference>
<feature type="region of interest" description="Disordered" evidence="20">
    <location>
        <begin position="1279"/>
        <end position="1307"/>
    </location>
</feature>
<evidence type="ECO:0000256" key="7">
    <source>
        <dbReference type="ARBA" id="ARBA00022722"/>
    </source>
</evidence>
<feature type="domain" description="Integrase catalytic" evidence="23">
    <location>
        <begin position="1008"/>
        <end position="1167"/>
    </location>
</feature>
<dbReference type="InterPro" id="IPR000953">
    <property type="entry name" value="Chromo/chromo_shadow_dom"/>
</dbReference>
<dbReference type="Gene3D" id="3.30.70.270">
    <property type="match status" value="2"/>
</dbReference>
<evidence type="ECO:0000259" key="22">
    <source>
        <dbReference type="PROSITE" id="PS50878"/>
    </source>
</evidence>
<dbReference type="FunFam" id="3.30.420.10:FF:000032">
    <property type="entry name" value="Retrovirus-related Pol polyprotein from transposon 297-like Protein"/>
    <property type="match status" value="1"/>
</dbReference>
<dbReference type="InterPro" id="IPR001584">
    <property type="entry name" value="Integrase_cat-core"/>
</dbReference>
<dbReference type="SUPFAM" id="SSF54160">
    <property type="entry name" value="Chromo domain-like"/>
    <property type="match status" value="1"/>
</dbReference>
<keyword evidence="4" id="KW-0645">Protease</keyword>
<sequence>PVYRTECCLLYIALFAVINLACLTTICLINCLHMDPPASDSSSQKTSPTQDPAAVYHLAHEVSQQASVLAAHQQQLQKLTSLTEELVRSMQALSAATAAQAQPTPAPALIPPPMPMAAVNTRLSLPDKYDGTAGKCKGFLLQCSIYINQQPQFYTTDDSKVSLICSLLTGRALEWATAMWEGSRMSFPSYQSFLRQFREVFDHSAGGEEPGEELLRLKQGASTTADYTLRFRTLAAQSGWESRPLKLMYRRGLNEELQAELACRDEGNTRSRRPCRRLRNHLCLYCGQPGHLPSRHEPSRVSDTSRLDVLEISVILGFDGFKIDTTALIDSGAAANFIDESFAKTHNLPLLTCGPRVAVAALDGRPLGSGKVRSVTEELELQASSLHVEKLRLFTIHSPNHPIILGLPWLEKHNPVISWSNQQILQWSLDCQGRCLRETTRIHRQVQQYTPEDSHTDPLPPPYHDLREAFSKEKATQLPPHRPYDCAIELLPGTMPTRGRVFPLSQPETESMKQYIEEELAKGFIRPSTSPASAGFFFVKKKDGSLRPCIDYRSLNEITVKYRYPLPLVPSALEQLRSAKYFTKLDLRSAYNLIRIREGDEWKTAFSTTTVHYEYLVMPFGLSNSPSIFQAFVNEVFRDMLHRYVIVYIDDILIYSENLESHVTHVRSVLHRLIANKLYTKLPKCEFHQTKISFLGYVISNEGVTMDDKKVSAMVNWPKPRTIKDLQRFLGFANFYRRFIRNFSQIAAPLTSMTRKGPKTLYWTHESNQAFQNLKDRFTTAPILRHPDPEREFVVEVDASNSGIGAILSQRHGNPPKLFPCAFYSQWRHWLEGAKEPFLVLTDHRNLEYIRSAKRLNSRQARFEFKISYRPGSKNGKADALSRQHETLQPTTSTEPILPTSLIVAPVRWDIMTEITEAQAADPSPVECPPERVYVPETVRSRLLHWIHDTLSAGHPGIAATLELTTNRFWWPSLNKDVTQFVKRCATCNITKSSHLNRPSGLLQPLPIPQRPWSHIAIDFITDLPPSNNYTTILTVIDHFSKACRIIPLTKLPTAWETAEVLLNQVFRHFGIPDDIVSDRGPQFTSRVWQAFCNQLNINVSLTSGYHPQSNGQAERLNQELIRFLRTYCHQNQQDWSQYVIWAEYAQKSLKKPATGLTPFQCILGYQPPLFPWSGEPTNLPAVNHWLRRSEETWDTAHVHLQRAIRQTTTQANRHRRPNPVYQPSHWVWLSTRELRLHLPCRKLSPRYVGPFKVIKQITPVSYRLELPANYRISPTFHVPLLKPADDPEGERDQDEDADHRAPPLIIDGEEAYQAHEILDTRRRGRIMQYLIDWEGYGPEERSWVNSQDILDPTLITDFHRDHPERPAPRPRGRPRRHHGSRFRSSSRGGLCRA</sequence>
<dbReference type="Gene3D" id="2.40.50.40">
    <property type="match status" value="1"/>
</dbReference>
<feature type="compositionally biased region" description="Basic residues" evidence="20">
    <location>
        <begin position="1369"/>
        <end position="1382"/>
    </location>
</feature>
<evidence type="ECO:0000256" key="18">
    <source>
        <dbReference type="ARBA" id="ARBA00023268"/>
    </source>
</evidence>
<dbReference type="SUPFAM" id="SSF56672">
    <property type="entry name" value="DNA/RNA polymerases"/>
    <property type="match status" value="1"/>
</dbReference>
<keyword evidence="25" id="KW-1185">Reference proteome</keyword>
<evidence type="ECO:0000256" key="1">
    <source>
        <dbReference type="ARBA" id="ARBA00004123"/>
    </source>
</evidence>
<keyword evidence="13" id="KW-0229">DNA integration</keyword>
<comment type="subcellular location">
    <subcellularLocation>
        <location evidence="1">Nucleus</location>
    </subcellularLocation>
</comment>
<dbReference type="Pfam" id="PF00078">
    <property type="entry name" value="RVT_1"/>
    <property type="match status" value="1"/>
</dbReference>
<dbReference type="CDD" id="cd00303">
    <property type="entry name" value="retropepsin_like"/>
    <property type="match status" value="1"/>
</dbReference>
<feature type="domain" description="Reverse transcriptase" evidence="22">
    <location>
        <begin position="520"/>
        <end position="699"/>
    </location>
</feature>
<dbReference type="PROSITE" id="PS50878">
    <property type="entry name" value="RT_POL"/>
    <property type="match status" value="1"/>
</dbReference>
<dbReference type="Pfam" id="PF17921">
    <property type="entry name" value="Integrase_H2C2"/>
    <property type="match status" value="1"/>
</dbReference>
<dbReference type="GO" id="GO:0004190">
    <property type="term" value="F:aspartic-type endopeptidase activity"/>
    <property type="evidence" value="ECO:0007669"/>
    <property type="project" value="UniProtKB-KW"/>
</dbReference>
<evidence type="ECO:0000256" key="10">
    <source>
        <dbReference type="ARBA" id="ARBA00022759"/>
    </source>
</evidence>
<evidence type="ECO:0000259" key="21">
    <source>
        <dbReference type="PROSITE" id="PS50013"/>
    </source>
</evidence>
<name>A0ABD0RH59_CIRMR</name>
<dbReference type="GO" id="GO:0003677">
    <property type="term" value="F:DNA binding"/>
    <property type="evidence" value="ECO:0007669"/>
    <property type="project" value="UniProtKB-KW"/>
</dbReference>
<evidence type="ECO:0000256" key="9">
    <source>
        <dbReference type="ARBA" id="ARBA00022750"/>
    </source>
</evidence>
<dbReference type="GO" id="GO:0006508">
    <property type="term" value="P:proteolysis"/>
    <property type="evidence" value="ECO:0007669"/>
    <property type="project" value="UniProtKB-KW"/>
</dbReference>
<dbReference type="FunFam" id="3.30.70.270:FF:000020">
    <property type="entry name" value="Transposon Tf2-6 polyprotein-like Protein"/>
    <property type="match status" value="1"/>
</dbReference>
<keyword evidence="5" id="KW-0808">Transferase</keyword>
<evidence type="ECO:0000256" key="6">
    <source>
        <dbReference type="ARBA" id="ARBA00022695"/>
    </source>
</evidence>
<comment type="caution">
    <text evidence="24">The sequence shown here is derived from an EMBL/GenBank/DDBJ whole genome shotgun (WGS) entry which is preliminary data.</text>
</comment>
<feature type="non-terminal residue" evidence="24">
    <location>
        <position position="1394"/>
    </location>
</feature>
<keyword evidence="6" id="KW-0548">Nucleotidyltransferase</keyword>
<dbReference type="GO" id="GO:0004523">
    <property type="term" value="F:RNA-DNA hybrid ribonuclease activity"/>
    <property type="evidence" value="ECO:0007669"/>
    <property type="project" value="UniProtKB-EC"/>
</dbReference>
<keyword evidence="7" id="KW-0540">Nuclease</keyword>
<dbReference type="InterPro" id="IPR041577">
    <property type="entry name" value="RT_RNaseH_2"/>
</dbReference>
<dbReference type="InterPro" id="IPR056924">
    <property type="entry name" value="SH3_Tf2-1"/>
</dbReference>
<keyword evidence="9" id="KW-0064">Aspartyl protease</keyword>
<evidence type="ECO:0000256" key="19">
    <source>
        <dbReference type="ARBA" id="ARBA00039658"/>
    </source>
</evidence>
<dbReference type="GO" id="GO:0003887">
    <property type="term" value="F:DNA-directed DNA polymerase activity"/>
    <property type="evidence" value="ECO:0007669"/>
    <property type="project" value="UniProtKB-KW"/>
</dbReference>
<dbReference type="Pfam" id="PF08284">
    <property type="entry name" value="RVP_2"/>
    <property type="match status" value="1"/>
</dbReference>
<dbReference type="EMBL" id="JAMKFB020000003">
    <property type="protein sequence ID" value="KAL0197882.1"/>
    <property type="molecule type" value="Genomic_DNA"/>
</dbReference>
<feature type="compositionally biased region" description="Low complexity" evidence="20">
    <location>
        <begin position="1383"/>
        <end position="1394"/>
    </location>
</feature>
<evidence type="ECO:0000256" key="11">
    <source>
        <dbReference type="ARBA" id="ARBA00022801"/>
    </source>
</evidence>
<feature type="region of interest" description="Disordered" evidence="20">
    <location>
        <begin position="1355"/>
        <end position="1394"/>
    </location>
</feature>
<feature type="domain" description="Chromo" evidence="21">
    <location>
        <begin position="1313"/>
        <end position="1371"/>
    </location>
</feature>
<dbReference type="Gene3D" id="3.10.10.10">
    <property type="entry name" value="HIV Type 1 Reverse Transcriptase, subunit A, domain 1"/>
    <property type="match status" value="1"/>
</dbReference>
<evidence type="ECO:0000256" key="4">
    <source>
        <dbReference type="ARBA" id="ARBA00022670"/>
    </source>
</evidence>
<dbReference type="PROSITE" id="PS50013">
    <property type="entry name" value="CHROMO_2"/>
    <property type="match status" value="1"/>
</dbReference>
<reference evidence="24 25" key="1">
    <citation type="submission" date="2024-05" db="EMBL/GenBank/DDBJ databases">
        <title>Genome sequencing and assembly of Indian major carp, Cirrhinus mrigala (Hamilton, 1822).</title>
        <authorList>
            <person name="Mohindra V."/>
            <person name="Chowdhury L.M."/>
            <person name="Lal K."/>
            <person name="Jena J.K."/>
        </authorList>
    </citation>
    <scope>NUCLEOTIDE SEQUENCE [LARGE SCALE GENOMIC DNA]</scope>
    <source>
        <strain evidence="24">CM1030</strain>
        <tissue evidence="24">Blood</tissue>
    </source>
</reference>
<feature type="compositionally biased region" description="Basic and acidic residues" evidence="20">
    <location>
        <begin position="1358"/>
        <end position="1368"/>
    </location>
</feature>
<dbReference type="CDD" id="cd09274">
    <property type="entry name" value="RNase_HI_RT_Ty3"/>
    <property type="match status" value="1"/>
</dbReference>
<gene>
    <name evidence="24" type="ORF">M9458_006422</name>
</gene>
<dbReference type="InterPro" id="IPR036397">
    <property type="entry name" value="RNaseH_sf"/>
</dbReference>
<dbReference type="Proteomes" id="UP001529510">
    <property type="component" value="Unassembled WGS sequence"/>
</dbReference>
<dbReference type="InterPro" id="IPR050951">
    <property type="entry name" value="Retrovirus_Pol_polyprotein"/>
</dbReference>
<dbReference type="Pfam" id="PF00385">
    <property type="entry name" value="Chromo"/>
    <property type="match status" value="1"/>
</dbReference>
<dbReference type="GO" id="GO:0015074">
    <property type="term" value="P:DNA integration"/>
    <property type="evidence" value="ECO:0007669"/>
    <property type="project" value="UniProtKB-KW"/>
</dbReference>
<dbReference type="InterPro" id="IPR016197">
    <property type="entry name" value="Chromo-like_dom_sf"/>
</dbReference>
<dbReference type="InterPro" id="IPR005162">
    <property type="entry name" value="Retrotrans_gag_dom"/>
</dbReference>
<evidence type="ECO:0000259" key="23">
    <source>
        <dbReference type="PROSITE" id="PS50994"/>
    </source>
</evidence>
<evidence type="ECO:0000313" key="24">
    <source>
        <dbReference type="EMBL" id="KAL0197882.1"/>
    </source>
</evidence>
<dbReference type="Pfam" id="PF00665">
    <property type="entry name" value="rve"/>
    <property type="match status" value="1"/>
</dbReference>
<keyword evidence="8" id="KW-0479">Metal-binding</keyword>
<dbReference type="Pfam" id="PF24626">
    <property type="entry name" value="SH3_Tf2-1"/>
    <property type="match status" value="1"/>
</dbReference>
<evidence type="ECO:0000256" key="12">
    <source>
        <dbReference type="ARBA" id="ARBA00022842"/>
    </source>
</evidence>
<dbReference type="GO" id="GO:0003964">
    <property type="term" value="F:RNA-directed DNA polymerase activity"/>
    <property type="evidence" value="ECO:0007669"/>
    <property type="project" value="UniProtKB-KW"/>
</dbReference>
<keyword evidence="18" id="KW-0511">Multifunctional enzyme</keyword>
<evidence type="ECO:0000256" key="13">
    <source>
        <dbReference type="ARBA" id="ARBA00022908"/>
    </source>
</evidence>
<dbReference type="InterPro" id="IPR021109">
    <property type="entry name" value="Peptidase_aspartic_dom_sf"/>
</dbReference>
<evidence type="ECO:0000256" key="15">
    <source>
        <dbReference type="ARBA" id="ARBA00022932"/>
    </source>
</evidence>
<evidence type="ECO:0000256" key="2">
    <source>
        <dbReference type="ARBA" id="ARBA00010879"/>
    </source>
</evidence>
<dbReference type="Gene3D" id="1.10.340.70">
    <property type="match status" value="1"/>
</dbReference>
<dbReference type="PROSITE" id="PS50994">
    <property type="entry name" value="INTEGRASE"/>
    <property type="match status" value="1"/>
</dbReference>